<dbReference type="Gene3D" id="3.40.390.10">
    <property type="entry name" value="Collagenase (Catalytic Domain)"/>
    <property type="match status" value="1"/>
</dbReference>
<proteinExistence type="predicted"/>
<organism evidence="8">
    <name type="scientific">Ixodes ricinus</name>
    <name type="common">Common tick</name>
    <name type="synonym">Acarus ricinus</name>
    <dbReference type="NCBI Taxonomy" id="34613"/>
    <lineage>
        <taxon>Eukaryota</taxon>
        <taxon>Metazoa</taxon>
        <taxon>Ecdysozoa</taxon>
        <taxon>Arthropoda</taxon>
        <taxon>Chelicerata</taxon>
        <taxon>Arachnida</taxon>
        <taxon>Acari</taxon>
        <taxon>Parasitiformes</taxon>
        <taxon>Ixodida</taxon>
        <taxon>Ixodoidea</taxon>
        <taxon>Ixodidae</taxon>
        <taxon>Ixodinae</taxon>
        <taxon>Ixodes</taxon>
    </lineage>
</organism>
<dbReference type="GO" id="GO:0046872">
    <property type="term" value="F:metal ion binding"/>
    <property type="evidence" value="ECO:0007669"/>
    <property type="project" value="UniProtKB-KW"/>
</dbReference>
<dbReference type="EMBL" id="GIFC01017648">
    <property type="protein sequence ID" value="MXU99731.1"/>
    <property type="molecule type" value="Transcribed_RNA"/>
</dbReference>
<dbReference type="GO" id="GO:0004222">
    <property type="term" value="F:metalloendopeptidase activity"/>
    <property type="evidence" value="ECO:0007669"/>
    <property type="project" value="InterPro"/>
</dbReference>
<dbReference type="AlphaFoldDB" id="A0A6B0VDW4"/>
<feature type="binding site" evidence="5">
    <location>
        <position position="339"/>
    </location>
    <ligand>
        <name>Zn(2+)</name>
        <dbReference type="ChEBI" id="CHEBI:29105"/>
        <note>catalytic</note>
    </ligand>
</feature>
<keyword evidence="3 5" id="KW-0862">Zinc</keyword>
<keyword evidence="5" id="KW-0479">Metal-binding</keyword>
<dbReference type="InterPro" id="IPR024079">
    <property type="entry name" value="MetalloPept_cat_dom_sf"/>
</dbReference>
<dbReference type="SUPFAM" id="SSF55486">
    <property type="entry name" value="Metalloproteases ('zincins'), catalytic domain"/>
    <property type="match status" value="1"/>
</dbReference>
<evidence type="ECO:0000256" key="5">
    <source>
        <dbReference type="PROSITE-ProRule" id="PRU00276"/>
    </source>
</evidence>
<feature type="domain" description="Peptidase M12B" evidence="7">
    <location>
        <begin position="177"/>
        <end position="400"/>
    </location>
</feature>
<keyword evidence="2" id="KW-0378">Hydrolase</keyword>
<evidence type="ECO:0000256" key="1">
    <source>
        <dbReference type="ARBA" id="ARBA00022670"/>
    </source>
</evidence>
<feature type="signal peptide" evidence="6">
    <location>
        <begin position="1"/>
        <end position="16"/>
    </location>
</feature>
<feature type="active site" evidence="5">
    <location>
        <position position="330"/>
    </location>
</feature>
<feature type="binding site" evidence="5">
    <location>
        <position position="329"/>
    </location>
    <ligand>
        <name>Zn(2+)</name>
        <dbReference type="ChEBI" id="CHEBI:29105"/>
        <note>catalytic</note>
    </ligand>
</feature>
<name>A0A6B0VDW4_IXORI</name>
<dbReference type="InterPro" id="IPR001590">
    <property type="entry name" value="Peptidase_M12B"/>
</dbReference>
<keyword evidence="4 8" id="KW-0482">Metalloprotease</keyword>
<sequence>MKTLSIFFSFIAVITGLDSGSSSSRGLLVYPRLLEERGSDGSRILKINEDITLNLKKSSVLGEEFLLKSYVGDVEKHTYMDGSYLEEDLFHDADAMASLTLSNNGELQVEGMIGPKLRIMPAHEQERSSEGHAAHMIYEIPDGHSGLHDDAVHPPENYFNVSERAVNMNDIYNAKIIYPELFVLVDTAFLQQFRGEETKLIKYVCRTVNAMNLRYLSVSNPEVEFKLMGIEILTTEKERFLRRVQGQPHYIYGPQSLATLREYVKSNAAAYKSYDLVYLITGLDMVTNKGYIDPGNMGYAYIAGACSELKVGLGEDTANTFRGVHIMTHEVAHIMGCPHDGNYDPSRLQGQGSSSCPFSEGYIMSYYVINLNYYKFSWCCNNQISSMSWSQLGRCLHEKNAKSTMKKTSSKLPGEGHTKSGQCKRAYPRLTTTYYMETMPIVNCEMFCYNPRSASYNEGHYKLKLTDGTKCGNHSKVCINGECRSRRRSYRT</sequence>
<feature type="binding site" evidence="5">
    <location>
        <position position="333"/>
    </location>
    <ligand>
        <name>Zn(2+)</name>
        <dbReference type="ChEBI" id="CHEBI:29105"/>
        <note>catalytic</note>
    </ligand>
</feature>
<dbReference type="Pfam" id="PF13688">
    <property type="entry name" value="Reprolysin_5"/>
    <property type="match status" value="1"/>
</dbReference>
<protein>
    <submittedName>
        <fullName evidence="8">Putative secreted metalloprotease</fullName>
    </submittedName>
</protein>
<feature type="chain" id="PRO_5025540129" evidence="6">
    <location>
        <begin position="17"/>
        <end position="492"/>
    </location>
</feature>
<reference evidence="8" key="1">
    <citation type="submission" date="2019-12" db="EMBL/GenBank/DDBJ databases">
        <title>An insight into the sialome of adult female Ixodes ricinus ticks feeding for 6 days.</title>
        <authorList>
            <person name="Perner J."/>
            <person name="Ribeiro J.M.C."/>
        </authorList>
    </citation>
    <scope>NUCLEOTIDE SEQUENCE</scope>
    <source>
        <strain evidence="8">Semi-engorged</strain>
        <tissue evidence="8">Salivary glands</tissue>
    </source>
</reference>
<dbReference type="PANTHER" id="PTHR11905:SF159">
    <property type="entry name" value="ADAM METALLOPROTEASE"/>
    <property type="match status" value="1"/>
</dbReference>
<dbReference type="Gene3D" id="3.40.1620.60">
    <property type="match status" value="1"/>
</dbReference>
<dbReference type="PANTHER" id="PTHR11905">
    <property type="entry name" value="ADAM A DISINTEGRIN AND METALLOPROTEASE DOMAIN"/>
    <property type="match status" value="1"/>
</dbReference>
<evidence type="ECO:0000256" key="2">
    <source>
        <dbReference type="ARBA" id="ARBA00022801"/>
    </source>
</evidence>
<accession>A0A6B0VDW4</accession>
<evidence type="ECO:0000313" key="8">
    <source>
        <dbReference type="EMBL" id="MXU99731.1"/>
    </source>
</evidence>
<keyword evidence="6" id="KW-0732">Signal</keyword>
<evidence type="ECO:0000256" key="4">
    <source>
        <dbReference type="ARBA" id="ARBA00023049"/>
    </source>
</evidence>
<dbReference type="GO" id="GO:0006509">
    <property type="term" value="P:membrane protein ectodomain proteolysis"/>
    <property type="evidence" value="ECO:0007669"/>
    <property type="project" value="TreeGrafter"/>
</dbReference>
<evidence type="ECO:0000256" key="3">
    <source>
        <dbReference type="ARBA" id="ARBA00022833"/>
    </source>
</evidence>
<keyword evidence="1 8" id="KW-0645">Protease</keyword>
<comment type="caution">
    <text evidence="5">Lacks conserved residue(s) required for the propagation of feature annotation.</text>
</comment>
<evidence type="ECO:0000256" key="6">
    <source>
        <dbReference type="SAM" id="SignalP"/>
    </source>
</evidence>
<dbReference type="PROSITE" id="PS50215">
    <property type="entry name" value="ADAM_MEPRO"/>
    <property type="match status" value="1"/>
</dbReference>
<evidence type="ECO:0000259" key="7">
    <source>
        <dbReference type="PROSITE" id="PS50215"/>
    </source>
</evidence>